<keyword evidence="2" id="KW-1185">Reference proteome</keyword>
<gene>
    <name evidence="1" type="ORF">WR25_20242</name>
</gene>
<protein>
    <submittedName>
        <fullName evidence="1">Uncharacterized protein</fullName>
    </submittedName>
</protein>
<accession>A0A2A2LPI2</accession>
<dbReference type="EMBL" id="LIAE01006535">
    <property type="protein sequence ID" value="PAV87955.1"/>
    <property type="molecule type" value="Genomic_DNA"/>
</dbReference>
<dbReference type="AlphaFoldDB" id="A0A2A2LPI2"/>
<name>A0A2A2LPI2_9BILA</name>
<sequence length="99" mass="11473">MSFQSITNGLDHHPLALAYIFKFDSPLAQNQWFFALLDLPRSIIDLDWYLRKFPPTLACRFSPPHKRLGKGPTRATPLSLTQLSWLRPSWFGIKRSCTQ</sequence>
<reference evidence="1 2" key="1">
    <citation type="journal article" date="2017" name="Curr. Biol.">
        <title>Genome architecture and evolution of a unichromosomal asexual nematode.</title>
        <authorList>
            <person name="Fradin H."/>
            <person name="Zegar C."/>
            <person name="Gutwein M."/>
            <person name="Lucas J."/>
            <person name="Kovtun M."/>
            <person name="Corcoran D."/>
            <person name="Baugh L.R."/>
            <person name="Kiontke K."/>
            <person name="Gunsalus K."/>
            <person name="Fitch D.H."/>
            <person name="Piano F."/>
        </authorList>
    </citation>
    <scope>NUCLEOTIDE SEQUENCE [LARGE SCALE GENOMIC DNA]</scope>
    <source>
        <strain evidence="1">PF1309</strain>
    </source>
</reference>
<organism evidence="1 2">
    <name type="scientific">Diploscapter pachys</name>
    <dbReference type="NCBI Taxonomy" id="2018661"/>
    <lineage>
        <taxon>Eukaryota</taxon>
        <taxon>Metazoa</taxon>
        <taxon>Ecdysozoa</taxon>
        <taxon>Nematoda</taxon>
        <taxon>Chromadorea</taxon>
        <taxon>Rhabditida</taxon>
        <taxon>Rhabditina</taxon>
        <taxon>Rhabditomorpha</taxon>
        <taxon>Rhabditoidea</taxon>
        <taxon>Rhabditidae</taxon>
        <taxon>Diploscapter</taxon>
    </lineage>
</organism>
<evidence type="ECO:0000313" key="2">
    <source>
        <dbReference type="Proteomes" id="UP000218231"/>
    </source>
</evidence>
<comment type="caution">
    <text evidence="1">The sequence shown here is derived from an EMBL/GenBank/DDBJ whole genome shotgun (WGS) entry which is preliminary data.</text>
</comment>
<proteinExistence type="predicted"/>
<dbReference type="Proteomes" id="UP000218231">
    <property type="component" value="Unassembled WGS sequence"/>
</dbReference>
<evidence type="ECO:0000313" key="1">
    <source>
        <dbReference type="EMBL" id="PAV87955.1"/>
    </source>
</evidence>